<gene>
    <name evidence="1" type="ORF">DR116_0029510</name>
</gene>
<accession>A0A9X8NST8</accession>
<proteinExistence type="predicted"/>
<dbReference type="Gene3D" id="3.40.50.300">
    <property type="entry name" value="P-loop containing nucleotide triphosphate hydrolases"/>
    <property type="match status" value="1"/>
</dbReference>
<dbReference type="InterPro" id="IPR027417">
    <property type="entry name" value="P-loop_NTPase"/>
</dbReference>
<dbReference type="EMBL" id="QNGD03000023">
    <property type="protein sequence ID" value="RWQ69868.1"/>
    <property type="molecule type" value="Genomic_DNA"/>
</dbReference>
<dbReference type="NCBIfam" id="TIGR01630">
    <property type="entry name" value="psiM2_ORF9"/>
    <property type="match status" value="1"/>
</dbReference>
<evidence type="ECO:0008006" key="3">
    <source>
        <dbReference type="Google" id="ProtNLM"/>
    </source>
</evidence>
<dbReference type="RefSeq" id="WP_113303781.1">
    <property type="nucleotide sequence ID" value="NZ_QNGD03000023.1"/>
</dbReference>
<evidence type="ECO:0000313" key="2">
    <source>
        <dbReference type="Proteomes" id="UP000253597"/>
    </source>
</evidence>
<organism evidence="1 2">
    <name type="scientific">Bacillus cereus</name>
    <dbReference type="NCBI Taxonomy" id="1396"/>
    <lineage>
        <taxon>Bacteria</taxon>
        <taxon>Bacillati</taxon>
        <taxon>Bacillota</taxon>
        <taxon>Bacilli</taxon>
        <taxon>Bacillales</taxon>
        <taxon>Bacillaceae</taxon>
        <taxon>Bacillus</taxon>
        <taxon>Bacillus cereus group</taxon>
    </lineage>
</organism>
<protein>
    <recommendedName>
        <fullName evidence="3">Terminase large subunit gp17-like C-terminal domain-containing protein</fullName>
    </recommendedName>
</protein>
<comment type="caution">
    <text evidence="1">The sequence shown here is derived from an EMBL/GenBank/DDBJ whole genome shotgun (WGS) entry which is preliminary data.</text>
</comment>
<sequence length="480" mass="55515">MNVVSTEEINKRVAVAAPRSHAKSSYLSKAFPIHEICYRKRFYIILISETPSVSSANLEWIKLQLQSNEKLRRDFGPLLHTKQQMNPRDNTSEFIAWEPKGKDEKKLLTLVQAASTGQALRGRNWNGKRPDLIVCDDLEDKRNTNTAQLRQELKDWFAQVVIPLGDPEGKRTAIVFMGTTVHPQSLLIDIMERRSDFESRKYQALITPPTRQDLWAECESIYKDRENKTRARDAELFFTAHHDEMVEGAEVLWEEVQPVFKLMKFKWDNGSKAFNTELQNNPIDEEVMIFNPDNFNYWSDRELNRNFLNGEYFISMGVDLAMGKQRGDYSAISVVAKHKENDTIYVIGSYGEKVKPDEFMKVITKDVLHFRPDVIAVEAQAAQEFFADMLQKKLVSVGYPADTRLHKVKQRFNKELRIEALIPRIENGEIQFDRRHSLLLEQFQYYGTNMHDDLPDSLEMAVSAAGNSSTVVRTIAKRMR</sequence>
<dbReference type="Gene3D" id="3.30.420.240">
    <property type="match status" value="1"/>
</dbReference>
<evidence type="ECO:0000313" key="1">
    <source>
        <dbReference type="EMBL" id="RWQ69868.1"/>
    </source>
</evidence>
<name>A0A9X8NST8_BACCE</name>
<dbReference type="InterPro" id="IPR006517">
    <property type="entry name" value="Phage_terminase_lsu-like_C"/>
</dbReference>
<reference evidence="1 2" key="1">
    <citation type="submission" date="2019-01" db="EMBL/GenBank/DDBJ databases">
        <title>Draft genome sequence of heavy metal resistant Bacillus cereus NWUAB01.</title>
        <authorList>
            <person name="Babalola O."/>
            <person name="Aremu B.R."/>
            <person name="Ayangbenro A.S."/>
        </authorList>
    </citation>
    <scope>NUCLEOTIDE SEQUENCE [LARGE SCALE GENOMIC DNA]</scope>
    <source>
        <strain evidence="1 2">NWUAB01</strain>
    </source>
</reference>
<dbReference type="AlphaFoldDB" id="A0A9X8NST8"/>
<dbReference type="Proteomes" id="UP000253597">
    <property type="component" value="Unassembled WGS sequence"/>
</dbReference>